<feature type="domain" description="WYL" evidence="1">
    <location>
        <begin position="141"/>
        <end position="198"/>
    </location>
</feature>
<feature type="domain" description="WCX" evidence="2">
    <location>
        <begin position="231"/>
        <end position="305"/>
    </location>
</feature>
<dbReference type="EMBL" id="UOEK01000214">
    <property type="protein sequence ID" value="VAW01567.1"/>
    <property type="molecule type" value="Genomic_DNA"/>
</dbReference>
<dbReference type="AlphaFoldDB" id="A0A3B0SKQ5"/>
<organism evidence="3">
    <name type="scientific">hydrothermal vent metagenome</name>
    <dbReference type="NCBI Taxonomy" id="652676"/>
    <lineage>
        <taxon>unclassified sequences</taxon>
        <taxon>metagenomes</taxon>
        <taxon>ecological metagenomes</taxon>
    </lineage>
</organism>
<dbReference type="InterPro" id="IPR057727">
    <property type="entry name" value="WCX_dom"/>
</dbReference>
<dbReference type="InterPro" id="IPR026881">
    <property type="entry name" value="WYL_dom"/>
</dbReference>
<sequence>MQKVVERILNLLAFLLTTDRPVTADEVRHTVAGYDRDNDEAFRRMFERDKDLLRTLGIPLTTKATDAWEVETGYVVPNDEYGLLDPELNDEERVALLLARQAVLMGGAAEAFEPLLKLGGLPALASPEPFAATLDLDDESITRVFEATTERLVIAFGYRGVARRVAPYGLVHRRGNWYVVGSEEGQTEVKAFRIDRVETEIAVTATSFVRPDGIKVSDAIPGAPWEAGGEDIHAIVLFDPELAWWAARRISDRTATEPTDGGGLRATIPVRNVDAFFAWMIDFGDKAVIEGPAELRARFVDRVRGVS</sequence>
<protein>
    <submittedName>
        <fullName evidence="3">FIG005453: Putative DeoR-family transcriptional regulator</fullName>
    </submittedName>
</protein>
<dbReference type="InterPro" id="IPR051534">
    <property type="entry name" value="CBASS_pafABC_assoc_protein"/>
</dbReference>
<dbReference type="PROSITE" id="PS52050">
    <property type="entry name" value="WYL"/>
    <property type="match status" value="1"/>
</dbReference>
<gene>
    <name evidence="3" type="ORF">MNBD_ACTINO02-492</name>
</gene>
<evidence type="ECO:0000259" key="2">
    <source>
        <dbReference type="Pfam" id="PF25583"/>
    </source>
</evidence>
<dbReference type="Pfam" id="PF13280">
    <property type="entry name" value="WYL"/>
    <property type="match status" value="1"/>
</dbReference>
<dbReference type="Pfam" id="PF25583">
    <property type="entry name" value="WCX"/>
    <property type="match status" value="1"/>
</dbReference>
<dbReference type="PANTHER" id="PTHR34580:SF3">
    <property type="entry name" value="PROTEIN PAFB"/>
    <property type="match status" value="1"/>
</dbReference>
<accession>A0A3B0SKQ5</accession>
<proteinExistence type="predicted"/>
<name>A0A3B0SKQ5_9ZZZZ</name>
<evidence type="ECO:0000259" key="1">
    <source>
        <dbReference type="Pfam" id="PF13280"/>
    </source>
</evidence>
<evidence type="ECO:0000313" key="3">
    <source>
        <dbReference type="EMBL" id="VAW01567.1"/>
    </source>
</evidence>
<reference evidence="3" key="1">
    <citation type="submission" date="2018-06" db="EMBL/GenBank/DDBJ databases">
        <authorList>
            <person name="Zhirakovskaya E."/>
        </authorList>
    </citation>
    <scope>NUCLEOTIDE SEQUENCE</scope>
</reference>
<dbReference type="PANTHER" id="PTHR34580">
    <property type="match status" value="1"/>
</dbReference>